<dbReference type="EMBL" id="JASPKZ010007277">
    <property type="protein sequence ID" value="KAJ9585384.1"/>
    <property type="molecule type" value="Genomic_DNA"/>
</dbReference>
<sequence length="70" mass="7774">VRSVYMSRVDFLGAVVTEPLSMPDAVFDETSGSYKPHDYGLQPENLLQDHLSNSGHDFSILVGIFVFHSC</sequence>
<name>A0AAD7ZR54_DIPPU</name>
<organism evidence="1 2">
    <name type="scientific">Diploptera punctata</name>
    <name type="common">Pacific beetle cockroach</name>
    <dbReference type="NCBI Taxonomy" id="6984"/>
    <lineage>
        <taxon>Eukaryota</taxon>
        <taxon>Metazoa</taxon>
        <taxon>Ecdysozoa</taxon>
        <taxon>Arthropoda</taxon>
        <taxon>Hexapoda</taxon>
        <taxon>Insecta</taxon>
        <taxon>Pterygota</taxon>
        <taxon>Neoptera</taxon>
        <taxon>Polyneoptera</taxon>
        <taxon>Dictyoptera</taxon>
        <taxon>Blattodea</taxon>
        <taxon>Blaberoidea</taxon>
        <taxon>Blaberidae</taxon>
        <taxon>Diplopterinae</taxon>
        <taxon>Diploptera</taxon>
    </lineage>
</organism>
<comment type="caution">
    <text evidence="1">The sequence shown here is derived from an EMBL/GenBank/DDBJ whole genome shotgun (WGS) entry which is preliminary data.</text>
</comment>
<reference evidence="1" key="1">
    <citation type="journal article" date="2023" name="IScience">
        <title>Live-bearing cockroach genome reveals convergent evolutionary mechanisms linked to viviparity in insects and beyond.</title>
        <authorList>
            <person name="Fouks B."/>
            <person name="Harrison M.C."/>
            <person name="Mikhailova A.A."/>
            <person name="Marchal E."/>
            <person name="English S."/>
            <person name="Carruthers M."/>
            <person name="Jennings E.C."/>
            <person name="Chiamaka E.L."/>
            <person name="Frigard R.A."/>
            <person name="Pippel M."/>
            <person name="Attardo G.M."/>
            <person name="Benoit J.B."/>
            <person name="Bornberg-Bauer E."/>
            <person name="Tobe S.S."/>
        </authorList>
    </citation>
    <scope>NUCLEOTIDE SEQUENCE</scope>
    <source>
        <strain evidence="1">Stay&amp;Tobe</strain>
    </source>
</reference>
<evidence type="ECO:0000313" key="1">
    <source>
        <dbReference type="EMBL" id="KAJ9585384.1"/>
    </source>
</evidence>
<reference evidence="1" key="2">
    <citation type="submission" date="2023-05" db="EMBL/GenBank/DDBJ databases">
        <authorList>
            <person name="Fouks B."/>
        </authorList>
    </citation>
    <scope>NUCLEOTIDE SEQUENCE</scope>
    <source>
        <strain evidence="1">Stay&amp;Tobe</strain>
        <tissue evidence="1">Testes</tissue>
    </source>
</reference>
<gene>
    <name evidence="1" type="ORF">L9F63_002816</name>
</gene>
<keyword evidence="2" id="KW-1185">Reference proteome</keyword>
<evidence type="ECO:0000313" key="2">
    <source>
        <dbReference type="Proteomes" id="UP001233999"/>
    </source>
</evidence>
<dbReference type="AlphaFoldDB" id="A0AAD7ZR54"/>
<proteinExistence type="predicted"/>
<dbReference type="Proteomes" id="UP001233999">
    <property type="component" value="Unassembled WGS sequence"/>
</dbReference>
<feature type="non-terminal residue" evidence="1">
    <location>
        <position position="1"/>
    </location>
</feature>
<protein>
    <submittedName>
        <fullName evidence="1">Uncharacterized protein</fullName>
    </submittedName>
</protein>
<feature type="non-terminal residue" evidence="1">
    <location>
        <position position="70"/>
    </location>
</feature>
<accession>A0AAD7ZR54</accession>